<dbReference type="Gene3D" id="3.60.21.10">
    <property type="match status" value="1"/>
</dbReference>
<organism evidence="4 5">
    <name type="scientific">Bacillus daqingensis</name>
    <dbReference type="NCBI Taxonomy" id="872396"/>
    <lineage>
        <taxon>Bacteria</taxon>
        <taxon>Bacillati</taxon>
        <taxon>Bacillota</taxon>
        <taxon>Bacilli</taxon>
        <taxon>Bacillales</taxon>
        <taxon>Bacillaceae</taxon>
        <taxon>Bacillus</taxon>
    </lineage>
</organism>
<dbReference type="SMART" id="SM00854">
    <property type="entry name" value="PGA_cap"/>
    <property type="match status" value="1"/>
</dbReference>
<evidence type="ECO:0000313" key="5">
    <source>
        <dbReference type="Proteomes" id="UP001595896"/>
    </source>
</evidence>
<name>A0ABV9NY62_9BACI</name>
<dbReference type="InterPro" id="IPR029052">
    <property type="entry name" value="Metallo-depent_PP-like"/>
</dbReference>
<dbReference type="CDD" id="cd07381">
    <property type="entry name" value="MPP_CapA"/>
    <property type="match status" value="1"/>
</dbReference>
<gene>
    <name evidence="4" type="ORF">ACFO4L_14695</name>
</gene>
<dbReference type="SUPFAM" id="SSF56059">
    <property type="entry name" value="Glutathione synthetase ATP-binding domain-like"/>
    <property type="match status" value="1"/>
</dbReference>
<dbReference type="InterPro" id="IPR052169">
    <property type="entry name" value="CW_Biosynth-Accessory"/>
</dbReference>
<keyword evidence="5" id="KW-1185">Reference proteome</keyword>
<comment type="similarity">
    <text evidence="1">Belongs to the CapA family.</text>
</comment>
<accession>A0ABV9NY62</accession>
<dbReference type="RefSeq" id="WP_377910413.1">
    <property type="nucleotide sequence ID" value="NZ_JBHSGK010000019.1"/>
</dbReference>
<dbReference type="Proteomes" id="UP001595896">
    <property type="component" value="Unassembled WGS sequence"/>
</dbReference>
<evidence type="ECO:0000259" key="3">
    <source>
        <dbReference type="PROSITE" id="PS50975"/>
    </source>
</evidence>
<dbReference type="EMBL" id="JBHSGK010000019">
    <property type="protein sequence ID" value="MFC4737826.1"/>
    <property type="molecule type" value="Genomic_DNA"/>
</dbReference>
<sequence>MSKPFTITFAGDTSLGDWYLQKPNRITEKERLERDPFSFAEQTAPLFKKSNFSILNLETVLEEDPDGFQEGKQYPNWDHPERTVNLLKDLNIKAVSLANNHTMDFGPDVLLNTISTLKSAGIQHFGAGSSLSEAVRPLKIEVKAGLKKNNVFVFTGMRASKRYREDYGFMAKKDSPGVNSLNESRMLRKIEETRAAHPEACIVICPHWQGSDYKWVKSAYEVKCRKFIDAGADFVFAHGTHMANHIEKYESGVIAYSIGNYIFNSPGRYDKMNAPPFSLIVELTADYDKQSGWSFTPVFYPIVTDNRRTGFKTRFADRGEAAELLHTLNEKQYIGDDEEVICDKDHGPAYVLPKGHKNIKLKSDEVAQLLPDPALDTEKDLSENETFKNEVKQLEDIQVKIETYLKDYYQTFAQNKSVIEDNDKLETLSVILEKRFISHGFLKKFERKKIPMLSSFSFKDIMVEQSALRKLGHQNHAWQLDRKTKAFRFADEIGLRRPKSSSRIYTFEEIKDKEAPIVIKPVQSTGSRGVYLIFNDSKILSARNNKYLSSREEMIEEMREPLAAVYRGNPTGQLLKDEWITEELILREEDSTAPPLDYKFYCFYGELLFVLEADRSDASGFSVWNADGTLAKTGWQDEKLREGIGFSQEDADEALRASLEIPAPFIRMDMLKSHDGIVFGEATPRPGKFHLFNKKYDQLLGRAYKEAEARLQRDLLNGKEFAAFKKHFTIK</sequence>
<dbReference type="Pfam" id="PF09587">
    <property type="entry name" value="PGA_cap"/>
    <property type="match status" value="1"/>
</dbReference>
<proteinExistence type="inferred from homology"/>
<dbReference type="PROSITE" id="PS50975">
    <property type="entry name" value="ATP_GRASP"/>
    <property type="match status" value="1"/>
</dbReference>
<dbReference type="InterPro" id="IPR029465">
    <property type="entry name" value="ATPgrasp_TupA"/>
</dbReference>
<evidence type="ECO:0000256" key="2">
    <source>
        <dbReference type="PROSITE-ProRule" id="PRU00409"/>
    </source>
</evidence>
<comment type="caution">
    <text evidence="4">The sequence shown here is derived from an EMBL/GenBank/DDBJ whole genome shotgun (WGS) entry which is preliminary data.</text>
</comment>
<dbReference type="InterPro" id="IPR019079">
    <property type="entry name" value="Capsule_synth_CapA"/>
</dbReference>
<dbReference type="PANTHER" id="PTHR33393">
    <property type="entry name" value="POLYGLUTAMINE SYNTHESIS ACCESSORY PROTEIN RV0574C-RELATED"/>
    <property type="match status" value="1"/>
</dbReference>
<dbReference type="SUPFAM" id="SSF56300">
    <property type="entry name" value="Metallo-dependent phosphatases"/>
    <property type="match status" value="1"/>
</dbReference>
<evidence type="ECO:0000256" key="1">
    <source>
        <dbReference type="ARBA" id="ARBA00005662"/>
    </source>
</evidence>
<feature type="domain" description="ATP-grasp" evidence="3">
    <location>
        <begin position="487"/>
        <end position="713"/>
    </location>
</feature>
<dbReference type="InterPro" id="IPR011761">
    <property type="entry name" value="ATP-grasp"/>
</dbReference>
<keyword evidence="2" id="KW-0067">ATP-binding</keyword>
<dbReference type="PANTHER" id="PTHR33393:SF13">
    <property type="entry name" value="PGA BIOSYNTHESIS PROTEIN CAPA"/>
    <property type="match status" value="1"/>
</dbReference>
<reference evidence="5" key="1">
    <citation type="journal article" date="2019" name="Int. J. Syst. Evol. Microbiol.">
        <title>The Global Catalogue of Microorganisms (GCM) 10K type strain sequencing project: providing services to taxonomists for standard genome sequencing and annotation.</title>
        <authorList>
            <consortium name="The Broad Institute Genomics Platform"/>
            <consortium name="The Broad Institute Genome Sequencing Center for Infectious Disease"/>
            <person name="Wu L."/>
            <person name="Ma J."/>
        </authorList>
    </citation>
    <scope>NUCLEOTIDE SEQUENCE [LARGE SCALE GENOMIC DNA]</scope>
    <source>
        <strain evidence="5">JCM 12165</strain>
    </source>
</reference>
<keyword evidence="2" id="KW-0547">Nucleotide-binding</keyword>
<protein>
    <submittedName>
        <fullName evidence="4">CapA family protein</fullName>
    </submittedName>
</protein>
<dbReference type="Pfam" id="PF14305">
    <property type="entry name" value="ATPgrasp_TupA"/>
    <property type="match status" value="1"/>
</dbReference>
<evidence type="ECO:0000313" key="4">
    <source>
        <dbReference type="EMBL" id="MFC4737826.1"/>
    </source>
</evidence>